<comment type="subcellular location">
    <subcellularLocation>
        <location evidence="1">Nucleus</location>
    </subcellularLocation>
</comment>
<dbReference type="Proteomes" id="UP000544331">
    <property type="component" value="Unassembled WGS sequence"/>
</dbReference>
<evidence type="ECO:0000256" key="2">
    <source>
        <dbReference type="ARBA" id="ARBA00023242"/>
    </source>
</evidence>
<dbReference type="GO" id="GO:0005634">
    <property type="term" value="C:nucleus"/>
    <property type="evidence" value="ECO:0007669"/>
    <property type="project" value="UniProtKB-SubCell"/>
</dbReference>
<reference evidence="4 5" key="1">
    <citation type="submission" date="2020-05" db="EMBL/GenBank/DDBJ databases">
        <title>Identification and distribution of gene clusters putatively required for synthesis of sphingolipid metabolism inhibitors in phylogenetically diverse species of the filamentous fungus Fusarium.</title>
        <authorList>
            <person name="Kim H.-S."/>
            <person name="Busman M."/>
            <person name="Brown D.W."/>
            <person name="Divon H."/>
            <person name="Uhlig S."/>
            <person name="Proctor R.H."/>
        </authorList>
    </citation>
    <scope>NUCLEOTIDE SEQUENCE [LARGE SCALE GENOMIC DNA]</scope>
    <source>
        <strain evidence="4 5">NRRL 66235</strain>
    </source>
</reference>
<accession>A0A8H5YT35</accession>
<protein>
    <submittedName>
        <fullName evidence="4">Arginine metabolism regulation II</fullName>
    </submittedName>
</protein>
<gene>
    <name evidence="4" type="ORF">FMUND_5274</name>
</gene>
<dbReference type="AlphaFoldDB" id="A0A8H5YT35"/>
<dbReference type="Pfam" id="PF11951">
    <property type="entry name" value="Fungal_trans_2"/>
    <property type="match status" value="1"/>
</dbReference>
<comment type="caution">
    <text evidence="4">The sequence shown here is derived from an EMBL/GenBank/DDBJ whole genome shotgun (WGS) entry which is preliminary data.</text>
</comment>
<dbReference type="PANTHER" id="PTHR37534:SF15">
    <property type="entry name" value="ZN(II)2CYS6 TRANSCRIPTION FACTOR (EUROFUNG)"/>
    <property type="match status" value="1"/>
</dbReference>
<evidence type="ECO:0000313" key="5">
    <source>
        <dbReference type="Proteomes" id="UP000544331"/>
    </source>
</evidence>
<dbReference type="GO" id="GO:0000976">
    <property type="term" value="F:transcription cis-regulatory region binding"/>
    <property type="evidence" value="ECO:0007669"/>
    <property type="project" value="TreeGrafter"/>
</dbReference>
<evidence type="ECO:0000256" key="1">
    <source>
        <dbReference type="ARBA" id="ARBA00004123"/>
    </source>
</evidence>
<feature type="compositionally biased region" description="Polar residues" evidence="3">
    <location>
        <begin position="50"/>
        <end position="59"/>
    </location>
</feature>
<dbReference type="InterPro" id="IPR021858">
    <property type="entry name" value="Fun_TF"/>
</dbReference>
<evidence type="ECO:0000256" key="3">
    <source>
        <dbReference type="SAM" id="MobiDB-lite"/>
    </source>
</evidence>
<dbReference type="EMBL" id="JAAOAN010000168">
    <property type="protein sequence ID" value="KAF5718415.1"/>
    <property type="molecule type" value="Genomic_DNA"/>
</dbReference>
<feature type="region of interest" description="Disordered" evidence="3">
    <location>
        <begin position="1"/>
        <end position="59"/>
    </location>
</feature>
<dbReference type="OrthoDB" id="39175at2759"/>
<dbReference type="GO" id="GO:0045944">
    <property type="term" value="P:positive regulation of transcription by RNA polymerase II"/>
    <property type="evidence" value="ECO:0007669"/>
    <property type="project" value="TreeGrafter"/>
</dbReference>
<dbReference type="GO" id="GO:0003700">
    <property type="term" value="F:DNA-binding transcription factor activity"/>
    <property type="evidence" value="ECO:0007669"/>
    <property type="project" value="TreeGrafter"/>
</dbReference>
<name>A0A8H5YT35_9HYPO</name>
<keyword evidence="2" id="KW-0539">Nucleus</keyword>
<dbReference type="PANTHER" id="PTHR37534">
    <property type="entry name" value="TRANSCRIPTIONAL ACTIVATOR PROTEIN UGA3"/>
    <property type="match status" value="1"/>
</dbReference>
<proteinExistence type="predicted"/>
<organism evidence="4 5">
    <name type="scientific">Fusarium mundagurra</name>
    <dbReference type="NCBI Taxonomy" id="1567541"/>
    <lineage>
        <taxon>Eukaryota</taxon>
        <taxon>Fungi</taxon>
        <taxon>Dikarya</taxon>
        <taxon>Ascomycota</taxon>
        <taxon>Pezizomycotina</taxon>
        <taxon>Sordariomycetes</taxon>
        <taxon>Hypocreomycetidae</taxon>
        <taxon>Hypocreales</taxon>
        <taxon>Nectriaceae</taxon>
        <taxon>Fusarium</taxon>
        <taxon>Fusarium fujikuroi species complex</taxon>
    </lineage>
</organism>
<sequence length="546" mass="60637">MQLKSGPGSGETQNDNDSEIQAPRPLTQGSSSSLSDASEHLEDMLEMQPPSKSNSGQPSTLCDDVQVYEECPLALDALYNDSFCLTSYTPTPQISLILDHYFTTVCHFNSSFDSVNNPFRSEVARMMADSPLLLGCVLSMSAAHLYQGDKSSSCIPLEFQTEAMSQLSHTLSELPMRKECEMDDNWPTALVYREKILNVSDDLLLSIIFLGMTAAWHDVSATGLPHLHGSRQLFKSWITLNELTDIDKRRQMTRTQTFVVSSMVYWEAMSSALFDQQYGGLSHLTIFCDPHPPALIQPCPWTGVATPIFVFLAKTLTLVRNNQALKSLRVFESGESHRKALYAELLVKATSLEREIVGYRLPFVGLIDNIGDPCTTPDHLLAISRCYRLAALLELYSAFPETTGREERPDGAIDLGHGDDMTHLVMGLAFSILETLQKVPDDSGTISIQLLSLLIAGSVLGPVCPRGEGQGSKRLETLRLRTFVRQRIHKMYAAVRLGPIGNAMLILEEVWTRMDILPAVHNVSSAMPSCHWIDIMSEKRLETMFG</sequence>
<evidence type="ECO:0000313" key="4">
    <source>
        <dbReference type="EMBL" id="KAF5718415.1"/>
    </source>
</evidence>
<keyword evidence="5" id="KW-1185">Reference proteome</keyword>